<dbReference type="Pfam" id="PF00287">
    <property type="entry name" value="Na_K-ATPase"/>
    <property type="match status" value="1"/>
</dbReference>
<dbReference type="Gene3D" id="2.60.40.1660">
    <property type="entry name" value="Na, k-atpase alpha subunit"/>
    <property type="match status" value="1"/>
</dbReference>
<dbReference type="GO" id="GO:0005890">
    <property type="term" value="C:sodium:potassium-exchanging ATPase complex"/>
    <property type="evidence" value="ECO:0007669"/>
    <property type="project" value="InterPro"/>
</dbReference>
<name>A0A5J4NBE4_9TREM</name>
<dbReference type="GO" id="GO:0006813">
    <property type="term" value="P:potassium ion transport"/>
    <property type="evidence" value="ECO:0007669"/>
    <property type="project" value="InterPro"/>
</dbReference>
<evidence type="ECO:0000256" key="2">
    <source>
        <dbReference type="ARBA" id="ARBA00005876"/>
    </source>
</evidence>
<evidence type="ECO:0000256" key="4">
    <source>
        <dbReference type="ARBA" id="ARBA00022968"/>
    </source>
</evidence>
<comment type="caution">
    <text evidence="7">The sequence shown here is derived from an EMBL/GenBank/DDBJ whole genome shotgun (WGS) entry which is preliminary data.</text>
</comment>
<comment type="similarity">
    <text evidence="2">Belongs to the X(+)/potassium ATPases subunit beta family.</text>
</comment>
<dbReference type="InterPro" id="IPR000402">
    <property type="entry name" value="Na/K_ATPase_sub_beta"/>
</dbReference>
<keyword evidence="4" id="KW-0735">Signal-anchor</keyword>
<dbReference type="GO" id="GO:0006814">
    <property type="term" value="P:sodium ion transport"/>
    <property type="evidence" value="ECO:0007669"/>
    <property type="project" value="InterPro"/>
</dbReference>
<keyword evidence="8" id="KW-1185">Reference proteome</keyword>
<proteinExistence type="inferred from homology"/>
<evidence type="ECO:0000313" key="8">
    <source>
        <dbReference type="Proteomes" id="UP000324629"/>
    </source>
</evidence>
<protein>
    <submittedName>
        <fullName evidence="7">Uncharacterized protein</fullName>
    </submittedName>
</protein>
<organism evidence="7 8">
    <name type="scientific">Paragonimus westermani</name>
    <dbReference type="NCBI Taxonomy" id="34504"/>
    <lineage>
        <taxon>Eukaryota</taxon>
        <taxon>Metazoa</taxon>
        <taxon>Spiralia</taxon>
        <taxon>Lophotrochozoa</taxon>
        <taxon>Platyhelminthes</taxon>
        <taxon>Trematoda</taxon>
        <taxon>Digenea</taxon>
        <taxon>Plagiorchiida</taxon>
        <taxon>Troglotremata</taxon>
        <taxon>Troglotrematidae</taxon>
        <taxon>Paragonimus</taxon>
    </lineage>
</organism>
<keyword evidence="5" id="KW-1133">Transmembrane helix</keyword>
<dbReference type="EMBL" id="QNGE01004489">
    <property type="protein sequence ID" value="KAA3672845.1"/>
    <property type="molecule type" value="Genomic_DNA"/>
</dbReference>
<evidence type="ECO:0000256" key="3">
    <source>
        <dbReference type="ARBA" id="ARBA00022692"/>
    </source>
</evidence>
<dbReference type="InterPro" id="IPR038702">
    <property type="entry name" value="Na/K_ATPase_sub_beta_sf"/>
</dbReference>
<sequence>MNAKDHVEPQEHSGVLHATPCVGRDQQYVGKTGKQLRTRVHEPKLTMRRADPRSQLWHHCADTGHEVNVDHAKVVARAKMKGERFVLEALYSRNSFSRHVDVDSHYVSIVDVKGDQPIGATLHCVDQFTCNCNESYIGRTERCLISRLKEHLPKWVQDSVLRKNDNVVETRRQPASAVARHVLTTGHVIDPICAFRILLRHSNPRFLRFAEAVAINRLKPHFGMFEHTYFPFLGQPGYLAPLVAVQFKSVTSHMAILVECQLRNLKNAYESQLAFELMVD</sequence>
<evidence type="ECO:0000313" key="7">
    <source>
        <dbReference type="EMBL" id="KAA3672845.1"/>
    </source>
</evidence>
<dbReference type="Proteomes" id="UP000324629">
    <property type="component" value="Unassembled WGS sequence"/>
</dbReference>
<comment type="subcellular location">
    <subcellularLocation>
        <location evidence="1">Membrane</location>
        <topology evidence="1">Single-pass type II membrane protein</topology>
    </subcellularLocation>
</comment>
<dbReference type="AlphaFoldDB" id="A0A5J4NBE4"/>
<accession>A0A5J4NBE4</accession>
<evidence type="ECO:0000256" key="5">
    <source>
        <dbReference type="ARBA" id="ARBA00022989"/>
    </source>
</evidence>
<evidence type="ECO:0000256" key="1">
    <source>
        <dbReference type="ARBA" id="ARBA00004606"/>
    </source>
</evidence>
<reference evidence="7 8" key="1">
    <citation type="journal article" date="2019" name="Gigascience">
        <title>Whole-genome sequence of the oriental lung fluke Paragonimus westermani.</title>
        <authorList>
            <person name="Oey H."/>
            <person name="Zakrzewski M."/>
            <person name="Narain K."/>
            <person name="Devi K.R."/>
            <person name="Agatsuma T."/>
            <person name="Nawaratna S."/>
            <person name="Gobert G.N."/>
            <person name="Jones M.K."/>
            <person name="Ragan M.A."/>
            <person name="McManus D.P."/>
            <person name="Krause L."/>
        </authorList>
    </citation>
    <scope>NUCLEOTIDE SEQUENCE [LARGE SCALE GENOMIC DNA]</scope>
    <source>
        <strain evidence="7 8">IND2009</strain>
    </source>
</reference>
<keyword evidence="6" id="KW-0472">Membrane</keyword>
<keyword evidence="3" id="KW-0812">Transmembrane</keyword>
<evidence type="ECO:0000256" key="6">
    <source>
        <dbReference type="ARBA" id="ARBA00023136"/>
    </source>
</evidence>
<gene>
    <name evidence="7" type="ORF">DEA37_0009760</name>
</gene>